<proteinExistence type="predicted"/>
<dbReference type="SUPFAM" id="SSF57850">
    <property type="entry name" value="RING/U-box"/>
    <property type="match status" value="1"/>
</dbReference>
<dbReference type="Proteomes" id="UP000192220">
    <property type="component" value="Unplaced"/>
</dbReference>
<organism evidence="7 8">
    <name type="scientific">Austrofundulus limnaeus</name>
    <name type="common">Annual killifish</name>
    <dbReference type="NCBI Taxonomy" id="52670"/>
    <lineage>
        <taxon>Eukaryota</taxon>
        <taxon>Metazoa</taxon>
        <taxon>Chordata</taxon>
        <taxon>Craniata</taxon>
        <taxon>Vertebrata</taxon>
        <taxon>Euteleostomi</taxon>
        <taxon>Actinopterygii</taxon>
        <taxon>Neopterygii</taxon>
        <taxon>Teleostei</taxon>
        <taxon>Neoteleostei</taxon>
        <taxon>Acanthomorphata</taxon>
        <taxon>Ovalentaria</taxon>
        <taxon>Atherinomorphae</taxon>
        <taxon>Cyprinodontiformes</taxon>
        <taxon>Rivulidae</taxon>
        <taxon>Austrofundulus</taxon>
    </lineage>
</organism>
<keyword evidence="1" id="KW-0479">Metal-binding</keyword>
<gene>
    <name evidence="8" type="primary">si:ch211-207l14.1</name>
</gene>
<dbReference type="PANTHER" id="PTHR17550">
    <property type="entry name" value="E3 UBIQUITIN-PROTEIN LIGASE TTC3"/>
    <property type="match status" value="1"/>
</dbReference>
<feature type="domain" description="RING-type" evidence="6">
    <location>
        <begin position="169"/>
        <end position="211"/>
    </location>
</feature>
<dbReference type="AlphaFoldDB" id="A0A2I4AK88"/>
<dbReference type="InterPro" id="IPR013083">
    <property type="entry name" value="Znf_RING/FYVE/PHD"/>
</dbReference>
<dbReference type="SMART" id="SM00184">
    <property type="entry name" value="RING"/>
    <property type="match status" value="1"/>
</dbReference>
<feature type="compositionally biased region" description="Pro residues" evidence="5">
    <location>
        <begin position="129"/>
        <end position="141"/>
    </location>
</feature>
<evidence type="ECO:0000256" key="1">
    <source>
        <dbReference type="ARBA" id="ARBA00022723"/>
    </source>
</evidence>
<dbReference type="FunCoup" id="A0A2I4AK88">
    <property type="interactions" value="1"/>
</dbReference>
<accession>A0A2I4AK88</accession>
<dbReference type="PANTHER" id="PTHR17550:SF7">
    <property type="entry name" value="RNA-BINDING PROTEIN 44"/>
    <property type="match status" value="1"/>
</dbReference>
<sequence length="230" mass="26176">MNPDREEDVFSDPEDPFLMKDQEEEEDEEDAWIFNSWMQQYSGGERPNKQEEEEDEEGSVGGRPDSRGSLEPPVQMGSGRRSSLPCSATLSTMQLSRLHSSTCAPVTARVLLRRSSSRRLLLPSQEDAAPPPEQRPSPVPTIPEAMPPEKQGRFRRRNVMSLSDAYSMCLICHMDLNQGSGGTRVLQCTHTFHKECIEEWLWRKQSCPTCHIQVSMPQPVYWNSTRVKVP</sequence>
<dbReference type="InParanoid" id="A0A2I4AK88"/>
<dbReference type="Pfam" id="PF13639">
    <property type="entry name" value="zf-RING_2"/>
    <property type="match status" value="1"/>
</dbReference>
<dbReference type="GO" id="GO:0008270">
    <property type="term" value="F:zinc ion binding"/>
    <property type="evidence" value="ECO:0007669"/>
    <property type="project" value="UniProtKB-KW"/>
</dbReference>
<evidence type="ECO:0000313" key="8">
    <source>
        <dbReference type="RefSeq" id="XP_013855892.1"/>
    </source>
</evidence>
<dbReference type="PROSITE" id="PS50089">
    <property type="entry name" value="ZF_RING_2"/>
    <property type="match status" value="1"/>
</dbReference>
<evidence type="ECO:0000256" key="2">
    <source>
        <dbReference type="ARBA" id="ARBA00022771"/>
    </source>
</evidence>
<feature type="compositionally biased region" description="Acidic residues" evidence="5">
    <location>
        <begin position="1"/>
        <end position="15"/>
    </location>
</feature>
<feature type="region of interest" description="Disordered" evidence="5">
    <location>
        <begin position="1"/>
        <end position="85"/>
    </location>
</feature>
<dbReference type="STRING" id="52670.A0A2I4AK88"/>
<keyword evidence="7" id="KW-1185">Reference proteome</keyword>
<evidence type="ECO:0000256" key="4">
    <source>
        <dbReference type="PROSITE-ProRule" id="PRU00175"/>
    </source>
</evidence>
<dbReference type="RefSeq" id="XP_013855892.1">
    <property type="nucleotide sequence ID" value="XM_014000438.1"/>
</dbReference>
<evidence type="ECO:0000256" key="3">
    <source>
        <dbReference type="ARBA" id="ARBA00022833"/>
    </source>
</evidence>
<feature type="compositionally biased region" description="Acidic residues" evidence="5">
    <location>
        <begin position="22"/>
        <end position="31"/>
    </location>
</feature>
<name>A0A2I4AK88_AUSLI</name>
<keyword evidence="2 4" id="KW-0863">Zinc-finger</keyword>
<evidence type="ECO:0000313" key="7">
    <source>
        <dbReference type="Proteomes" id="UP000192220"/>
    </source>
</evidence>
<dbReference type="OrthoDB" id="8062037at2759"/>
<evidence type="ECO:0000259" key="6">
    <source>
        <dbReference type="PROSITE" id="PS50089"/>
    </source>
</evidence>
<keyword evidence="3" id="KW-0862">Zinc</keyword>
<feature type="region of interest" description="Disordered" evidence="5">
    <location>
        <begin position="120"/>
        <end position="149"/>
    </location>
</feature>
<evidence type="ECO:0000256" key="5">
    <source>
        <dbReference type="SAM" id="MobiDB-lite"/>
    </source>
</evidence>
<dbReference type="Gene3D" id="3.30.40.10">
    <property type="entry name" value="Zinc/RING finger domain, C3HC4 (zinc finger)"/>
    <property type="match status" value="1"/>
</dbReference>
<dbReference type="InterPro" id="IPR001841">
    <property type="entry name" value="Znf_RING"/>
</dbReference>
<dbReference type="KEGG" id="alim:106511694"/>
<reference evidence="8" key="1">
    <citation type="submission" date="2025-08" db="UniProtKB">
        <authorList>
            <consortium name="RefSeq"/>
        </authorList>
    </citation>
    <scope>IDENTIFICATION</scope>
</reference>
<protein>
    <submittedName>
        <fullName evidence="8">Uncharacterized protein si:ch211-207l14.1</fullName>
    </submittedName>
</protein>